<dbReference type="Gene3D" id="1.20.120.160">
    <property type="entry name" value="HPT domain"/>
    <property type="match status" value="1"/>
</dbReference>
<sequence>MELVHVTRADEGIGLDGARLAALWQDLGPEMARKVLDRARTEISARLSEIAQAEASADMTSVLRAARRLGRVAEHVGMSRIARVSGDVAQCAVQRDPVALSATAARLFRLCERALGRDGAQGYPGWVPLL</sequence>
<protein>
    <recommendedName>
        <fullName evidence="3">HPt domain-containing protein</fullName>
    </recommendedName>
</protein>
<dbReference type="SUPFAM" id="SSF47226">
    <property type="entry name" value="Histidine-containing phosphotransfer domain, HPT domain"/>
    <property type="match status" value="1"/>
</dbReference>
<keyword evidence="2" id="KW-1185">Reference proteome</keyword>
<name>A0ABW2UF59_9RHOB</name>
<evidence type="ECO:0000313" key="2">
    <source>
        <dbReference type="Proteomes" id="UP001596516"/>
    </source>
</evidence>
<proteinExistence type="predicted"/>
<comment type="caution">
    <text evidence="1">The sequence shown here is derived from an EMBL/GenBank/DDBJ whole genome shotgun (WGS) entry which is preliminary data.</text>
</comment>
<evidence type="ECO:0008006" key="3">
    <source>
        <dbReference type="Google" id="ProtNLM"/>
    </source>
</evidence>
<dbReference type="Proteomes" id="UP001596516">
    <property type="component" value="Unassembled WGS sequence"/>
</dbReference>
<dbReference type="RefSeq" id="WP_377397824.1">
    <property type="nucleotide sequence ID" value="NZ_JBHTFQ010000001.1"/>
</dbReference>
<dbReference type="EMBL" id="JBHTFQ010000001">
    <property type="protein sequence ID" value="MFC7702793.1"/>
    <property type="molecule type" value="Genomic_DNA"/>
</dbReference>
<gene>
    <name evidence="1" type="ORF">ACFQXB_01130</name>
</gene>
<dbReference type="InterPro" id="IPR036641">
    <property type="entry name" value="HPT_dom_sf"/>
</dbReference>
<evidence type="ECO:0000313" key="1">
    <source>
        <dbReference type="EMBL" id="MFC7702793.1"/>
    </source>
</evidence>
<reference evidence="2" key="1">
    <citation type="journal article" date="2019" name="Int. J. Syst. Evol. Microbiol.">
        <title>The Global Catalogue of Microorganisms (GCM) 10K type strain sequencing project: providing services to taxonomists for standard genome sequencing and annotation.</title>
        <authorList>
            <consortium name="The Broad Institute Genomics Platform"/>
            <consortium name="The Broad Institute Genome Sequencing Center for Infectious Disease"/>
            <person name="Wu L."/>
            <person name="Ma J."/>
        </authorList>
    </citation>
    <scope>NUCLEOTIDE SEQUENCE [LARGE SCALE GENOMIC DNA]</scope>
    <source>
        <strain evidence="2">CGMCC 1.12750</strain>
    </source>
</reference>
<accession>A0ABW2UF59</accession>
<organism evidence="1 2">
    <name type="scientific">Plastorhodobacter daqingensis</name>
    <dbReference type="NCBI Taxonomy" id="1387281"/>
    <lineage>
        <taxon>Bacteria</taxon>
        <taxon>Pseudomonadati</taxon>
        <taxon>Pseudomonadota</taxon>
        <taxon>Alphaproteobacteria</taxon>
        <taxon>Rhodobacterales</taxon>
        <taxon>Paracoccaceae</taxon>
        <taxon>Plastorhodobacter</taxon>
    </lineage>
</organism>